<dbReference type="SMART" id="SM00747">
    <property type="entry name" value="CFEM"/>
    <property type="match status" value="1"/>
</dbReference>
<accession>A0ABR4CNE3</accession>
<comment type="caution">
    <text evidence="9">Lacks conserved residue(s) required for the propagation of feature annotation.</text>
</comment>
<keyword evidence="5" id="KW-0325">Glycoprotein</keyword>
<sequence length="166" mass="16377">MQFSVAFVFALSATLIASQSASSLVAQLPSCAITCLASASTTNGCGISDFACQCGEKKADITKNATPCVLSGCSSDDALKTNYLTGEICKAATTVQTSAVNPGSVGSYASYFPSTSMSTATVVPVSTTATPTVTSAPPPPVVTGAASRVNGGAFAAVAVLIAAFAL</sequence>
<keyword evidence="9" id="KW-0349">Heme</keyword>
<evidence type="ECO:0000256" key="4">
    <source>
        <dbReference type="ARBA" id="ARBA00022525"/>
    </source>
</evidence>
<keyword evidence="9" id="KW-0408">Iron</keyword>
<evidence type="ECO:0000313" key="12">
    <source>
        <dbReference type="EMBL" id="KAL2071042.1"/>
    </source>
</evidence>
<evidence type="ECO:0000256" key="10">
    <source>
        <dbReference type="SAM" id="SignalP"/>
    </source>
</evidence>
<keyword evidence="6 10" id="KW-0732">Signal</keyword>
<feature type="binding site" description="axial binding residue" evidence="9">
    <location>
        <position position="49"/>
    </location>
    <ligand>
        <name>heme</name>
        <dbReference type="ChEBI" id="CHEBI:30413"/>
    </ligand>
    <ligandPart>
        <name>Fe</name>
        <dbReference type="ChEBI" id="CHEBI:18248"/>
    </ligandPart>
</feature>
<keyword evidence="8" id="KW-0449">Lipoprotein</keyword>
<comment type="similarity">
    <text evidence="3">Belongs to the RBT5 family.</text>
</comment>
<keyword evidence="4" id="KW-0964">Secreted</keyword>
<evidence type="ECO:0000256" key="7">
    <source>
        <dbReference type="ARBA" id="ARBA00023157"/>
    </source>
</evidence>
<protein>
    <recommendedName>
        <fullName evidence="11">CFEM domain-containing protein</fullName>
    </recommendedName>
</protein>
<evidence type="ECO:0000256" key="5">
    <source>
        <dbReference type="ARBA" id="ARBA00022622"/>
    </source>
</evidence>
<feature type="disulfide bond" evidence="9">
    <location>
        <begin position="45"/>
        <end position="52"/>
    </location>
</feature>
<feature type="domain" description="CFEM" evidence="11">
    <location>
        <begin position="1"/>
        <end position="116"/>
    </location>
</feature>
<keyword evidence="5" id="KW-0472">Membrane</keyword>
<evidence type="ECO:0000259" key="11">
    <source>
        <dbReference type="PROSITE" id="PS52012"/>
    </source>
</evidence>
<evidence type="ECO:0000256" key="9">
    <source>
        <dbReference type="PROSITE-ProRule" id="PRU01356"/>
    </source>
</evidence>
<evidence type="ECO:0000313" key="13">
    <source>
        <dbReference type="Proteomes" id="UP001595075"/>
    </source>
</evidence>
<comment type="caution">
    <text evidence="12">The sequence shown here is derived from an EMBL/GenBank/DDBJ whole genome shotgun (WGS) entry which is preliminary data.</text>
</comment>
<feature type="signal peptide" evidence="10">
    <location>
        <begin position="1"/>
        <end position="18"/>
    </location>
</feature>
<evidence type="ECO:0000256" key="1">
    <source>
        <dbReference type="ARBA" id="ARBA00004589"/>
    </source>
</evidence>
<dbReference type="EMBL" id="JAZHXI010000005">
    <property type="protein sequence ID" value="KAL2071042.1"/>
    <property type="molecule type" value="Genomic_DNA"/>
</dbReference>
<keyword evidence="9" id="KW-0479">Metal-binding</keyword>
<keyword evidence="13" id="KW-1185">Reference proteome</keyword>
<name>A0ABR4CNE3_9HELO</name>
<feature type="chain" id="PRO_5046226572" description="CFEM domain-containing protein" evidence="10">
    <location>
        <begin position="19"/>
        <end position="166"/>
    </location>
</feature>
<keyword evidence="5" id="KW-0336">GPI-anchor</keyword>
<evidence type="ECO:0000256" key="8">
    <source>
        <dbReference type="ARBA" id="ARBA00023288"/>
    </source>
</evidence>
<dbReference type="PROSITE" id="PS52012">
    <property type="entry name" value="CFEM"/>
    <property type="match status" value="1"/>
</dbReference>
<proteinExistence type="inferred from homology"/>
<organism evidence="12 13">
    <name type="scientific">Oculimacula yallundae</name>
    <dbReference type="NCBI Taxonomy" id="86028"/>
    <lineage>
        <taxon>Eukaryota</taxon>
        <taxon>Fungi</taxon>
        <taxon>Dikarya</taxon>
        <taxon>Ascomycota</taxon>
        <taxon>Pezizomycotina</taxon>
        <taxon>Leotiomycetes</taxon>
        <taxon>Helotiales</taxon>
        <taxon>Ploettnerulaceae</taxon>
        <taxon>Oculimacula</taxon>
    </lineage>
</organism>
<dbReference type="InterPro" id="IPR008427">
    <property type="entry name" value="Extracellular_membr_CFEM_dom"/>
</dbReference>
<evidence type="ECO:0000256" key="2">
    <source>
        <dbReference type="ARBA" id="ARBA00004613"/>
    </source>
</evidence>
<reference evidence="12 13" key="1">
    <citation type="journal article" date="2024" name="Commun. Biol.">
        <title>Comparative genomic analysis of thermophilic fungi reveals convergent evolutionary adaptations and gene losses.</title>
        <authorList>
            <person name="Steindorff A.S."/>
            <person name="Aguilar-Pontes M.V."/>
            <person name="Robinson A.J."/>
            <person name="Andreopoulos B."/>
            <person name="LaButti K."/>
            <person name="Kuo A."/>
            <person name="Mondo S."/>
            <person name="Riley R."/>
            <person name="Otillar R."/>
            <person name="Haridas S."/>
            <person name="Lipzen A."/>
            <person name="Grimwood J."/>
            <person name="Schmutz J."/>
            <person name="Clum A."/>
            <person name="Reid I.D."/>
            <person name="Moisan M.C."/>
            <person name="Butler G."/>
            <person name="Nguyen T.T.M."/>
            <person name="Dewar K."/>
            <person name="Conant G."/>
            <person name="Drula E."/>
            <person name="Henrissat B."/>
            <person name="Hansel C."/>
            <person name="Singer S."/>
            <person name="Hutchinson M.I."/>
            <person name="de Vries R.P."/>
            <person name="Natvig D.O."/>
            <person name="Powell A.J."/>
            <person name="Tsang A."/>
            <person name="Grigoriev I.V."/>
        </authorList>
    </citation>
    <scope>NUCLEOTIDE SEQUENCE [LARGE SCALE GENOMIC DNA]</scope>
    <source>
        <strain evidence="12 13">CBS 494.80</strain>
    </source>
</reference>
<dbReference type="Pfam" id="PF05730">
    <property type="entry name" value="CFEM"/>
    <property type="match status" value="1"/>
</dbReference>
<gene>
    <name evidence="12" type="ORF">VTL71DRAFT_12277</name>
</gene>
<dbReference type="Proteomes" id="UP001595075">
    <property type="component" value="Unassembled WGS sequence"/>
</dbReference>
<comment type="subcellular location">
    <subcellularLocation>
        <location evidence="1">Membrane</location>
        <topology evidence="1">Lipid-anchor</topology>
        <topology evidence="1">GPI-anchor</topology>
    </subcellularLocation>
    <subcellularLocation>
        <location evidence="2">Secreted</location>
    </subcellularLocation>
</comment>
<evidence type="ECO:0000256" key="6">
    <source>
        <dbReference type="ARBA" id="ARBA00022729"/>
    </source>
</evidence>
<keyword evidence="7 9" id="KW-1015">Disulfide bond</keyword>
<evidence type="ECO:0000256" key="3">
    <source>
        <dbReference type="ARBA" id="ARBA00010031"/>
    </source>
</evidence>